<feature type="compositionally biased region" description="Polar residues" evidence="9">
    <location>
        <begin position="478"/>
        <end position="497"/>
    </location>
</feature>
<keyword evidence="8" id="KW-0112">Calmodulin-binding</keyword>
<sequence>MAGGASEGRSLEDTPTWAVAFVCFVLVLISIIIEHILHLIGKWLVKRNKRALCEALEKIKSELMLLGFISLLLTVGQGPISNICISKAIGNTWHPCNKKQETELLHHKDEHKNSDHENGGHRRLLLVSDPGDSARRVLSGGGADKCAAKGKVPFVSADGIHQLHIFIFVLAVFHVLYCIITLILGRAKMRRWKAWERETRTPDYQFSNDPERFRFARETSFGRRHLNFWSQSPILLWTVCFFRQFFRSVPKVDYLTLRHGFIIAHLAPQSQTRFDFQNYINRSLEEDFNVVVGISPTIWFFVVVFLLFNTNGWRSYLWLPFVPLIIILLVGTKLQVIITKMGLRIQERGEVVRGTPLVQPGDDLFWFNWPRLILYLIHLVLFQNAFQLAFLAWTLYEFGLKSCFHEKVEDIVIRISMGILIQILCSYVTLPLYALVTQMGSKMRPAIFDHKVATALRKWHHTAKKHVKQSKHSSSTSLPGTPTQSMSPVHLLRNQQGEGEDSGETSPRMSNFKNEGWEREGSLSPPHPPSTHHGFPVQHEIDIQTREFSFDKS</sequence>
<comment type="domain">
    <text evidence="8">The C-terminus contains a calmodulin-binding domain, which binds calmodulin in a calcium-dependent fashion.</text>
</comment>
<comment type="function">
    <text evidence="8">May be involved in modulation of pathogen defense and leaf cell death.</text>
</comment>
<dbReference type="RefSeq" id="XP_048321423.2">
    <property type="nucleotide sequence ID" value="XM_048465466.2"/>
</dbReference>
<evidence type="ECO:0000256" key="7">
    <source>
        <dbReference type="ARBA" id="ARBA00023265"/>
    </source>
</evidence>
<evidence type="ECO:0000313" key="11">
    <source>
        <dbReference type="Proteomes" id="UP001652623"/>
    </source>
</evidence>
<evidence type="ECO:0000256" key="2">
    <source>
        <dbReference type="ARBA" id="ARBA00006574"/>
    </source>
</evidence>
<keyword evidence="4 8" id="KW-0611">Plant defense</keyword>
<feature type="compositionally biased region" description="Polar residues" evidence="9">
    <location>
        <begin position="504"/>
        <end position="513"/>
    </location>
</feature>
<evidence type="ECO:0000256" key="10">
    <source>
        <dbReference type="SAM" id="Phobius"/>
    </source>
</evidence>
<comment type="similarity">
    <text evidence="2 8">Belongs to the MLO family.</text>
</comment>
<dbReference type="PANTHER" id="PTHR31942">
    <property type="entry name" value="MLO-LIKE PROTEIN 1"/>
    <property type="match status" value="1"/>
</dbReference>
<evidence type="ECO:0000256" key="5">
    <source>
        <dbReference type="ARBA" id="ARBA00022989"/>
    </source>
</evidence>
<keyword evidence="6 8" id="KW-0472">Membrane</keyword>
<dbReference type="PANTHER" id="PTHR31942:SF34">
    <property type="entry name" value="MLO-LIKE PROTEIN"/>
    <property type="match status" value="1"/>
</dbReference>
<feature type="compositionally biased region" description="Basic and acidic residues" evidence="9">
    <location>
        <begin position="539"/>
        <end position="553"/>
    </location>
</feature>
<evidence type="ECO:0000313" key="12">
    <source>
        <dbReference type="RefSeq" id="XP_048321423.2"/>
    </source>
</evidence>
<feature type="transmembrane region" description="Helical" evidence="10">
    <location>
        <begin position="61"/>
        <end position="80"/>
    </location>
</feature>
<feature type="transmembrane region" description="Helical" evidence="10">
    <location>
        <begin position="316"/>
        <end position="338"/>
    </location>
</feature>
<feature type="transmembrane region" description="Helical" evidence="10">
    <location>
        <begin position="17"/>
        <end position="40"/>
    </location>
</feature>
<proteinExistence type="inferred from homology"/>
<evidence type="ECO:0000256" key="9">
    <source>
        <dbReference type="SAM" id="MobiDB-lite"/>
    </source>
</evidence>
<reference evidence="12" key="1">
    <citation type="submission" date="2025-08" db="UniProtKB">
        <authorList>
            <consortium name="RefSeq"/>
        </authorList>
    </citation>
    <scope>IDENTIFICATION</scope>
    <source>
        <tissue evidence="12">Seedling</tissue>
    </source>
</reference>
<keyword evidence="5 8" id="KW-1133">Transmembrane helix</keyword>
<evidence type="ECO:0000256" key="4">
    <source>
        <dbReference type="ARBA" id="ARBA00022821"/>
    </source>
</evidence>
<evidence type="ECO:0000256" key="3">
    <source>
        <dbReference type="ARBA" id="ARBA00022692"/>
    </source>
</evidence>
<evidence type="ECO:0000256" key="6">
    <source>
        <dbReference type="ARBA" id="ARBA00023136"/>
    </source>
</evidence>
<comment type="subcellular location">
    <subcellularLocation>
        <location evidence="1 8">Membrane</location>
        <topology evidence="1 8">Multi-pass membrane protein</topology>
    </subcellularLocation>
</comment>
<feature type="region of interest" description="Disordered" evidence="9">
    <location>
        <begin position="463"/>
        <end position="553"/>
    </location>
</feature>
<dbReference type="InterPro" id="IPR004326">
    <property type="entry name" value="Mlo"/>
</dbReference>
<gene>
    <name evidence="12" type="primary">LOC107434030</name>
    <name evidence="8" type="synonym">MLO</name>
</gene>
<organism evidence="11 12">
    <name type="scientific">Ziziphus jujuba</name>
    <name type="common">Chinese jujube</name>
    <name type="synonym">Ziziphus sativa</name>
    <dbReference type="NCBI Taxonomy" id="326968"/>
    <lineage>
        <taxon>Eukaryota</taxon>
        <taxon>Viridiplantae</taxon>
        <taxon>Streptophyta</taxon>
        <taxon>Embryophyta</taxon>
        <taxon>Tracheophyta</taxon>
        <taxon>Spermatophyta</taxon>
        <taxon>Magnoliopsida</taxon>
        <taxon>eudicotyledons</taxon>
        <taxon>Gunneridae</taxon>
        <taxon>Pentapetalae</taxon>
        <taxon>rosids</taxon>
        <taxon>fabids</taxon>
        <taxon>Rosales</taxon>
        <taxon>Rhamnaceae</taxon>
        <taxon>Paliureae</taxon>
        <taxon>Ziziphus</taxon>
    </lineage>
</organism>
<keyword evidence="3 8" id="KW-0812">Transmembrane</keyword>
<feature type="transmembrane region" description="Helical" evidence="10">
    <location>
        <begin position="372"/>
        <end position="396"/>
    </location>
</feature>
<feature type="transmembrane region" description="Helical" evidence="10">
    <location>
        <begin position="288"/>
        <end position="310"/>
    </location>
</feature>
<keyword evidence="11" id="KW-1185">Reference proteome</keyword>
<feature type="transmembrane region" description="Helical" evidence="10">
    <location>
        <begin position="411"/>
        <end position="436"/>
    </location>
</feature>
<keyword evidence="7 8" id="KW-0568">Pathogenesis-related protein</keyword>
<evidence type="ECO:0000256" key="1">
    <source>
        <dbReference type="ARBA" id="ARBA00004141"/>
    </source>
</evidence>
<dbReference type="GeneID" id="107434030"/>
<evidence type="ECO:0000256" key="8">
    <source>
        <dbReference type="RuleBase" id="RU280816"/>
    </source>
</evidence>
<protein>
    <recommendedName>
        <fullName evidence="8">MLO-like protein</fullName>
    </recommendedName>
</protein>
<accession>A0ABM3I678</accession>
<dbReference type="Pfam" id="PF03094">
    <property type="entry name" value="Mlo"/>
    <property type="match status" value="1"/>
</dbReference>
<name>A0ABM3I678_ZIZJJ</name>
<dbReference type="Proteomes" id="UP001652623">
    <property type="component" value="Chromosome 11"/>
</dbReference>
<feature type="transmembrane region" description="Helical" evidence="10">
    <location>
        <begin position="163"/>
        <end position="184"/>
    </location>
</feature>